<organism evidence="3 4">
    <name type="scientific">Paenibacillus taichungensis</name>
    <dbReference type="NCBI Taxonomy" id="484184"/>
    <lineage>
        <taxon>Bacteria</taxon>
        <taxon>Bacillati</taxon>
        <taxon>Bacillota</taxon>
        <taxon>Bacilli</taxon>
        <taxon>Bacillales</taxon>
        <taxon>Paenibacillaceae</taxon>
        <taxon>Paenibacillus</taxon>
    </lineage>
</organism>
<evidence type="ECO:0000313" key="4">
    <source>
        <dbReference type="Proteomes" id="UP000250642"/>
    </source>
</evidence>
<dbReference type="PANTHER" id="PTHR46558">
    <property type="entry name" value="TRACRIPTIONAL REGULATORY PROTEIN-RELATED-RELATED"/>
    <property type="match status" value="1"/>
</dbReference>
<dbReference type="PROSITE" id="PS50943">
    <property type="entry name" value="HTH_CROC1"/>
    <property type="match status" value="1"/>
</dbReference>
<evidence type="ECO:0000259" key="2">
    <source>
        <dbReference type="PROSITE" id="PS50943"/>
    </source>
</evidence>
<gene>
    <name evidence="3" type="ORF">DC345_04795</name>
</gene>
<dbReference type="InterPro" id="IPR001387">
    <property type="entry name" value="Cro/C1-type_HTH"/>
</dbReference>
<dbReference type="GO" id="GO:0003677">
    <property type="term" value="F:DNA binding"/>
    <property type="evidence" value="ECO:0007669"/>
    <property type="project" value="UniProtKB-KW"/>
</dbReference>
<sequence>MFNGKRLRNLRKEKGLTMKDLGKKFSLAESTISGYENETRKPDLETVDKFADFFEVSADYLMGRSVSKAASGGSAYMDGGKGWTEEEKEVANAAIQAWREMKKKQQEQQDK</sequence>
<dbReference type="Gene3D" id="1.10.260.40">
    <property type="entry name" value="lambda repressor-like DNA-binding domains"/>
    <property type="match status" value="1"/>
</dbReference>
<evidence type="ECO:0000313" key="3">
    <source>
        <dbReference type="EMBL" id="RAW18453.1"/>
    </source>
</evidence>
<dbReference type="AlphaFoldDB" id="A0A329R269"/>
<dbReference type="SMART" id="SM00530">
    <property type="entry name" value="HTH_XRE"/>
    <property type="match status" value="1"/>
</dbReference>
<dbReference type="SUPFAM" id="SSF47413">
    <property type="entry name" value="lambda repressor-like DNA-binding domains"/>
    <property type="match status" value="1"/>
</dbReference>
<dbReference type="Pfam" id="PF01381">
    <property type="entry name" value="HTH_3"/>
    <property type="match status" value="1"/>
</dbReference>
<protein>
    <submittedName>
        <fullName evidence="3">XRE family transcriptional regulator</fullName>
    </submittedName>
</protein>
<dbReference type="EMBL" id="QEVW01000003">
    <property type="protein sequence ID" value="RAW18453.1"/>
    <property type="molecule type" value="Genomic_DNA"/>
</dbReference>
<name>A0A329R269_9BACL</name>
<feature type="domain" description="HTH cro/C1-type" evidence="2">
    <location>
        <begin position="7"/>
        <end position="61"/>
    </location>
</feature>
<evidence type="ECO:0000256" key="1">
    <source>
        <dbReference type="ARBA" id="ARBA00023125"/>
    </source>
</evidence>
<dbReference type="CDD" id="cd00093">
    <property type="entry name" value="HTH_XRE"/>
    <property type="match status" value="1"/>
</dbReference>
<dbReference type="InterPro" id="IPR010982">
    <property type="entry name" value="Lambda_DNA-bd_dom_sf"/>
</dbReference>
<accession>A0A329R269</accession>
<proteinExistence type="predicted"/>
<comment type="caution">
    <text evidence="3">The sequence shown here is derived from an EMBL/GenBank/DDBJ whole genome shotgun (WGS) entry which is preliminary data.</text>
</comment>
<dbReference type="RefSeq" id="WP_113052121.1">
    <property type="nucleotide sequence ID" value="NZ_QEVW01000003.1"/>
</dbReference>
<reference evidence="3 4" key="1">
    <citation type="submission" date="2018-04" db="EMBL/GenBank/DDBJ databases">
        <title>Paenibacillus taichungensis Genome sequencing and assembly.</title>
        <authorList>
            <person name="Xu J."/>
            <person name="Rensing C."/>
            <person name="Mazhar H.S."/>
        </authorList>
    </citation>
    <scope>NUCLEOTIDE SEQUENCE [LARGE SCALE GENOMIC DNA]</scope>
    <source>
        <strain evidence="3 4">NC1</strain>
    </source>
</reference>
<dbReference type="PANTHER" id="PTHR46558:SF11">
    <property type="entry name" value="HTH-TYPE TRANSCRIPTIONAL REGULATOR XRE"/>
    <property type="match status" value="1"/>
</dbReference>
<keyword evidence="1" id="KW-0238">DNA-binding</keyword>
<dbReference type="Proteomes" id="UP000250642">
    <property type="component" value="Unassembled WGS sequence"/>
</dbReference>